<protein>
    <submittedName>
        <fullName evidence="2">Uncharacterized protein</fullName>
    </submittedName>
</protein>
<evidence type="ECO:0000313" key="3">
    <source>
        <dbReference type="Proteomes" id="UP000230002"/>
    </source>
</evidence>
<feature type="transmembrane region" description="Helical" evidence="1">
    <location>
        <begin position="92"/>
        <end position="114"/>
    </location>
</feature>
<sequence length="163" mass="17762">MCGSRGSSSLLGSPLRLGRLFVGLGSSLRGLLLRLPRDLLCFLSRLSCRLRLVRLAHSSLLFRFALLLLGLLRLGLLAFRHLLCRLLLRRRGLFLLSSFARSLLLLYASSLSLLRLDAYPLKLDRLLLLPPLLLLRSGGVAVIAAAPSEPAKAPKPASASASR</sequence>
<accession>A0A2G8SPA8</accession>
<keyword evidence="3" id="KW-1185">Reference proteome</keyword>
<feature type="transmembrane region" description="Helical" evidence="1">
    <location>
        <begin position="126"/>
        <end position="146"/>
    </location>
</feature>
<keyword evidence="1" id="KW-1133">Transmembrane helix</keyword>
<name>A0A2G8SPA8_9APHY</name>
<evidence type="ECO:0000313" key="2">
    <source>
        <dbReference type="EMBL" id="PIL35606.1"/>
    </source>
</evidence>
<evidence type="ECO:0000256" key="1">
    <source>
        <dbReference type="SAM" id="Phobius"/>
    </source>
</evidence>
<dbReference type="EMBL" id="AYKW01000003">
    <property type="protein sequence ID" value="PIL35606.1"/>
    <property type="molecule type" value="Genomic_DNA"/>
</dbReference>
<keyword evidence="1" id="KW-0472">Membrane</keyword>
<dbReference type="AlphaFoldDB" id="A0A2G8SPA8"/>
<feature type="transmembrane region" description="Helical" evidence="1">
    <location>
        <begin position="60"/>
        <end position="80"/>
    </location>
</feature>
<comment type="caution">
    <text evidence="2">The sequence shown here is derived from an EMBL/GenBank/DDBJ whole genome shotgun (WGS) entry which is preliminary data.</text>
</comment>
<proteinExistence type="predicted"/>
<gene>
    <name evidence="2" type="ORF">GSI_02334</name>
</gene>
<dbReference type="Proteomes" id="UP000230002">
    <property type="component" value="Unassembled WGS sequence"/>
</dbReference>
<keyword evidence="1" id="KW-0812">Transmembrane</keyword>
<reference evidence="2 3" key="1">
    <citation type="journal article" date="2015" name="Sci. Rep.">
        <title>Chromosome-level genome map provides insights into diverse defense mechanisms in the medicinal fungus Ganoderma sinense.</title>
        <authorList>
            <person name="Zhu Y."/>
            <person name="Xu J."/>
            <person name="Sun C."/>
            <person name="Zhou S."/>
            <person name="Xu H."/>
            <person name="Nelson D.R."/>
            <person name="Qian J."/>
            <person name="Song J."/>
            <person name="Luo H."/>
            <person name="Xiang L."/>
            <person name="Li Y."/>
            <person name="Xu Z."/>
            <person name="Ji A."/>
            <person name="Wang L."/>
            <person name="Lu S."/>
            <person name="Hayward A."/>
            <person name="Sun W."/>
            <person name="Li X."/>
            <person name="Schwartz D.C."/>
            <person name="Wang Y."/>
            <person name="Chen S."/>
        </authorList>
    </citation>
    <scope>NUCLEOTIDE SEQUENCE [LARGE SCALE GENOMIC DNA]</scope>
    <source>
        <strain evidence="2 3">ZZ0214-1</strain>
    </source>
</reference>
<organism evidence="2 3">
    <name type="scientific">Ganoderma sinense ZZ0214-1</name>
    <dbReference type="NCBI Taxonomy" id="1077348"/>
    <lineage>
        <taxon>Eukaryota</taxon>
        <taxon>Fungi</taxon>
        <taxon>Dikarya</taxon>
        <taxon>Basidiomycota</taxon>
        <taxon>Agaricomycotina</taxon>
        <taxon>Agaricomycetes</taxon>
        <taxon>Polyporales</taxon>
        <taxon>Polyporaceae</taxon>
        <taxon>Ganoderma</taxon>
    </lineage>
</organism>